<proteinExistence type="predicted"/>
<name>A0A1E8CJ50_9GAMM</name>
<dbReference type="RefSeq" id="WP_070116131.1">
    <property type="nucleotide sequence ID" value="NZ_CAXATG010000001.1"/>
</dbReference>
<dbReference type="Proteomes" id="UP000175669">
    <property type="component" value="Unassembled WGS sequence"/>
</dbReference>
<keyword evidence="2" id="KW-1185">Reference proteome</keyword>
<dbReference type="OrthoDB" id="7060953at2"/>
<gene>
    <name evidence="1" type="ORF">PHACT_04700</name>
</gene>
<protein>
    <submittedName>
        <fullName evidence="1">Uncharacterized protein</fullName>
    </submittedName>
</protein>
<dbReference type="AlphaFoldDB" id="A0A1E8CJ50"/>
<comment type="caution">
    <text evidence="1">The sequence shown here is derived from an EMBL/GenBank/DDBJ whole genome shotgun (WGS) entry which is preliminary data.</text>
</comment>
<dbReference type="STRING" id="1524254.PHACT_04700"/>
<sequence length="162" mass="18761">MRFKPVILIYDIDNRLVDDVAAEIGITGRYTSINTYNEANAMDAVRQYDRGFGWLTNKLACVITGWNNHKKPRDQFLYRLRAMERKSPLREHSPVIIISEDHRHDLKQRALATDDGHVAAYLHPDDFKQSLAALLEQIVYQDKAESLNQQAMATFLTERDQE</sequence>
<evidence type="ECO:0000313" key="1">
    <source>
        <dbReference type="EMBL" id="OFE12520.1"/>
    </source>
</evidence>
<evidence type="ECO:0000313" key="2">
    <source>
        <dbReference type="Proteomes" id="UP000175669"/>
    </source>
</evidence>
<accession>A0A1E8CJ50</accession>
<dbReference type="EMBL" id="MASR01000001">
    <property type="protein sequence ID" value="OFE12520.1"/>
    <property type="molecule type" value="Genomic_DNA"/>
</dbReference>
<organism evidence="1 2">
    <name type="scientific">Pseudohongiella acticola</name>
    <dbReference type="NCBI Taxonomy" id="1524254"/>
    <lineage>
        <taxon>Bacteria</taxon>
        <taxon>Pseudomonadati</taxon>
        <taxon>Pseudomonadota</taxon>
        <taxon>Gammaproteobacteria</taxon>
        <taxon>Pseudomonadales</taxon>
        <taxon>Pseudohongiellaceae</taxon>
        <taxon>Pseudohongiella</taxon>
    </lineage>
</organism>
<reference evidence="2" key="1">
    <citation type="submission" date="2016-07" db="EMBL/GenBank/DDBJ databases">
        <authorList>
            <person name="Florea S."/>
            <person name="Webb J.S."/>
            <person name="Jaromczyk J."/>
            <person name="Schardl C.L."/>
        </authorList>
    </citation>
    <scope>NUCLEOTIDE SEQUENCE [LARGE SCALE GENOMIC DNA]</scope>
    <source>
        <strain evidence="2">KCTC 42131</strain>
    </source>
</reference>